<evidence type="ECO:0000313" key="4">
    <source>
        <dbReference type="Proteomes" id="UP000310200"/>
    </source>
</evidence>
<keyword evidence="1" id="KW-0862">Zinc</keyword>
<keyword evidence="1" id="KW-0378">Hydrolase</keyword>
<keyword evidence="1" id="KW-0645">Protease</keyword>
<gene>
    <name evidence="3" type="ORF">DBV15_03584</name>
</gene>
<feature type="transmembrane region" description="Helical" evidence="2">
    <location>
        <begin position="260"/>
        <end position="283"/>
    </location>
</feature>
<dbReference type="Gene3D" id="3.20.20.140">
    <property type="entry name" value="Metal-dependent hydrolases"/>
    <property type="match status" value="2"/>
</dbReference>
<evidence type="ECO:0000256" key="1">
    <source>
        <dbReference type="RuleBase" id="RU341113"/>
    </source>
</evidence>
<evidence type="ECO:0000256" key="2">
    <source>
        <dbReference type="SAM" id="Phobius"/>
    </source>
</evidence>
<organism evidence="3 4">
    <name type="scientific">Temnothorax longispinosus</name>
    <dbReference type="NCBI Taxonomy" id="300112"/>
    <lineage>
        <taxon>Eukaryota</taxon>
        <taxon>Metazoa</taxon>
        <taxon>Ecdysozoa</taxon>
        <taxon>Arthropoda</taxon>
        <taxon>Hexapoda</taxon>
        <taxon>Insecta</taxon>
        <taxon>Pterygota</taxon>
        <taxon>Neoptera</taxon>
        <taxon>Endopterygota</taxon>
        <taxon>Hymenoptera</taxon>
        <taxon>Apocrita</taxon>
        <taxon>Aculeata</taxon>
        <taxon>Formicoidea</taxon>
        <taxon>Formicidae</taxon>
        <taxon>Myrmicinae</taxon>
        <taxon>Temnothorax</taxon>
    </lineage>
</organism>
<comment type="catalytic activity">
    <reaction evidence="1">
        <text>an L-aminoacyl-L-amino acid + H2O = 2 an L-alpha-amino acid</text>
        <dbReference type="Rhea" id="RHEA:48940"/>
        <dbReference type="ChEBI" id="CHEBI:15377"/>
        <dbReference type="ChEBI" id="CHEBI:59869"/>
        <dbReference type="ChEBI" id="CHEBI:77460"/>
        <dbReference type="EC" id="3.4.13.19"/>
    </reaction>
</comment>
<dbReference type="PROSITE" id="PS51365">
    <property type="entry name" value="RENAL_DIPEPTIDASE_2"/>
    <property type="match status" value="2"/>
</dbReference>
<dbReference type="InterPro" id="IPR032466">
    <property type="entry name" value="Metal_Hydrolase"/>
</dbReference>
<evidence type="ECO:0000313" key="3">
    <source>
        <dbReference type="EMBL" id="TGZ50199.1"/>
    </source>
</evidence>
<dbReference type="CDD" id="cd01301">
    <property type="entry name" value="rDP_like"/>
    <property type="match status" value="1"/>
</dbReference>
<reference evidence="3 4" key="1">
    <citation type="journal article" date="2019" name="Philos. Trans. R. Soc. Lond., B, Biol. Sci.">
        <title>Ant behaviour and brain gene expression of defending hosts depend on the ecological success of the intruding social parasite.</title>
        <authorList>
            <person name="Kaur R."/>
            <person name="Stoldt M."/>
            <person name="Jongepier E."/>
            <person name="Feldmeyer B."/>
            <person name="Menzel F."/>
            <person name="Bornberg-Bauer E."/>
            <person name="Foitzik S."/>
        </authorList>
    </citation>
    <scope>NUCLEOTIDE SEQUENCE [LARGE SCALE GENOMIC DNA]</scope>
    <source>
        <tissue evidence="3">Whole body</tissue>
    </source>
</reference>
<dbReference type="GO" id="GO:0098552">
    <property type="term" value="C:side of membrane"/>
    <property type="evidence" value="ECO:0007669"/>
    <property type="project" value="UniProtKB-KW"/>
</dbReference>
<keyword evidence="1" id="KW-0479">Metal-binding</keyword>
<dbReference type="AlphaFoldDB" id="A0A4S2KQ67"/>
<dbReference type="Proteomes" id="UP000310200">
    <property type="component" value="Unassembled WGS sequence"/>
</dbReference>
<accession>A0A4S2KQ67</accession>
<keyword evidence="1" id="KW-1015">Disulfide bond</keyword>
<sequence length="723" mass="79415">MVIGFSVWRDIRSSILISRADSCSVDDPNSDAPSDFHSDGLSPFGKAVVRELNRLGMLVDLSHVSVRTMRDALAVTKAPVIFSHSAAKALCNSSSNVPDDVLRNLSLNGGLVMVSFDSAHLSCSDKASMYDIIARCVRNIKRLTVEIVNIKNSGNEIDTAPSLFTAHINHIRRTAGVNHVGLGAGYDGILRMSTHSALTHLDDLIDALLQTCLQLSSPEFMRKLPNGDALHHIKDTGVSTSFSKAKEPPRESRGSAVRRWMVMTGFFFLGCALVAGVGLPLALELRSSHLLEARLQVVRRMLSEIPLIDGHNDFAWNLRKHRGSTKLDNFPFDEDLSRNSSWGPQWQTDLIRLQQGIVGAQFWSAYVPCEAQFLDAVQLTLEQIDIVRRLTSRYPKRVRLVTTSGELENAHRDGVIASLVGIEGGHSIGTSMAVLRSFHRLGARYMTLTHKCNTPWADSCSVDDPNSDAPSDFHSDGLSPFGKAVVRELNRLGMLVDLSHVSVRTMRDALAVTKAPVIFSHSAAKALCNSSSNVPDDVLRNLSLNGGLVMVSFDSAHLSCSDKASMYDIIAHINHIRRTAGVNHVGLGAGYDGILRPPTELPDVSGYPLLLAELTRDRRWSATDIKKLVGGNLLRVLKEVEDYAATLSHQFPAEEWIPQELIEDSAYCRYHDTYKRATRINKFGNVWNCFTISPVASHSVAIMVKMDVSTAAFFADSPLGMDI</sequence>
<keyword evidence="2" id="KW-0472">Membrane</keyword>
<dbReference type="PANTHER" id="PTHR10443:SF21">
    <property type="entry name" value="DIPEPTIDASE"/>
    <property type="match status" value="1"/>
</dbReference>
<protein>
    <recommendedName>
        <fullName evidence="1">Dipeptidase</fullName>
        <ecNumber evidence="1">3.4.13.19</ecNumber>
    </recommendedName>
</protein>
<comment type="caution">
    <text evidence="3">The sequence shown here is derived from an EMBL/GenBank/DDBJ whole genome shotgun (WGS) entry which is preliminary data.</text>
</comment>
<comment type="cofactor">
    <cofactor evidence="1">
        <name>Zn(2+)</name>
        <dbReference type="ChEBI" id="CHEBI:29105"/>
    </cofactor>
</comment>
<dbReference type="EC" id="3.4.13.19" evidence="1"/>
<dbReference type="Pfam" id="PF01244">
    <property type="entry name" value="Peptidase_M19"/>
    <property type="match status" value="2"/>
</dbReference>
<keyword evidence="1" id="KW-0482">Metalloprotease</keyword>
<dbReference type="InterPro" id="IPR008257">
    <property type="entry name" value="Pept_M19"/>
</dbReference>
<keyword evidence="1" id="KW-0336">GPI-anchor</keyword>
<keyword evidence="4" id="KW-1185">Reference proteome</keyword>
<comment type="similarity">
    <text evidence="1">Belongs to the metallo-dependent hydrolases superfamily. Peptidase M19 family.</text>
</comment>
<dbReference type="GO" id="GO:0046872">
    <property type="term" value="F:metal ion binding"/>
    <property type="evidence" value="ECO:0007669"/>
    <property type="project" value="UniProtKB-UniRule"/>
</dbReference>
<keyword evidence="2" id="KW-1133">Transmembrane helix</keyword>
<keyword evidence="1" id="KW-0449">Lipoprotein</keyword>
<comment type="subunit">
    <text evidence="1">Homodimer; disulfide-linked.</text>
</comment>
<keyword evidence="2" id="KW-0812">Transmembrane</keyword>
<comment type="subcellular location">
    <subcellularLocation>
        <location evidence="1">Membrane</location>
        <topology evidence="1">Lipid-anchor</topology>
        <topology evidence="1">GPI-anchor</topology>
    </subcellularLocation>
</comment>
<proteinExistence type="inferred from homology"/>
<keyword evidence="1" id="KW-0325">Glycoprotein</keyword>
<dbReference type="GO" id="GO:0006508">
    <property type="term" value="P:proteolysis"/>
    <property type="evidence" value="ECO:0007669"/>
    <property type="project" value="UniProtKB-KW"/>
</dbReference>
<dbReference type="EMBL" id="QBLH01002019">
    <property type="protein sequence ID" value="TGZ50199.1"/>
    <property type="molecule type" value="Genomic_DNA"/>
</dbReference>
<dbReference type="SUPFAM" id="SSF51556">
    <property type="entry name" value="Metallo-dependent hydrolases"/>
    <property type="match status" value="2"/>
</dbReference>
<dbReference type="GO" id="GO:0070573">
    <property type="term" value="F:metallodipeptidase activity"/>
    <property type="evidence" value="ECO:0007669"/>
    <property type="project" value="InterPro"/>
</dbReference>
<keyword evidence="1" id="KW-0224">Dipeptidase</keyword>
<dbReference type="PANTHER" id="PTHR10443">
    <property type="entry name" value="MICROSOMAL DIPEPTIDASE"/>
    <property type="match status" value="1"/>
</dbReference>
<name>A0A4S2KQ67_9HYME</name>